<dbReference type="AlphaFoldDB" id="A0A0V1K405"/>
<gene>
    <name evidence="1" type="ORF">T4C_6670</name>
</gene>
<organism evidence="1 2">
    <name type="scientific">Trichinella pseudospiralis</name>
    <name type="common">Parasitic roundworm</name>
    <dbReference type="NCBI Taxonomy" id="6337"/>
    <lineage>
        <taxon>Eukaryota</taxon>
        <taxon>Metazoa</taxon>
        <taxon>Ecdysozoa</taxon>
        <taxon>Nematoda</taxon>
        <taxon>Enoplea</taxon>
        <taxon>Dorylaimia</taxon>
        <taxon>Trichinellida</taxon>
        <taxon>Trichinellidae</taxon>
        <taxon>Trichinella</taxon>
    </lineage>
</organism>
<dbReference type="EMBL" id="JYDV01000017">
    <property type="protein sequence ID" value="KRZ41952.1"/>
    <property type="molecule type" value="Genomic_DNA"/>
</dbReference>
<name>A0A0V1K405_TRIPS</name>
<evidence type="ECO:0000313" key="2">
    <source>
        <dbReference type="Proteomes" id="UP000054826"/>
    </source>
</evidence>
<proteinExistence type="predicted"/>
<protein>
    <submittedName>
        <fullName evidence="1">Uncharacterized protein</fullName>
    </submittedName>
</protein>
<sequence length="83" mass="9770">MKQKKMKTLITRSESRTALRREQEMRKAAKAYTANYLLEGVFSYTLRRVLTNPTPGMFAISQNSFMPDFICFKLLLLHCSWFI</sequence>
<dbReference type="Proteomes" id="UP000054826">
    <property type="component" value="Unassembled WGS sequence"/>
</dbReference>
<comment type="caution">
    <text evidence="1">The sequence shown here is derived from an EMBL/GenBank/DDBJ whole genome shotgun (WGS) entry which is preliminary data.</text>
</comment>
<reference evidence="1 2" key="1">
    <citation type="submission" date="2015-01" db="EMBL/GenBank/DDBJ databases">
        <title>Evolution of Trichinella species and genotypes.</title>
        <authorList>
            <person name="Korhonen P.K."/>
            <person name="Edoardo P."/>
            <person name="Giuseppe L.R."/>
            <person name="Gasser R.B."/>
        </authorList>
    </citation>
    <scope>NUCLEOTIDE SEQUENCE [LARGE SCALE GENOMIC DNA]</scope>
    <source>
        <strain evidence="1">ISS176</strain>
    </source>
</reference>
<evidence type="ECO:0000313" key="1">
    <source>
        <dbReference type="EMBL" id="KRZ41952.1"/>
    </source>
</evidence>
<accession>A0A0V1K405</accession>